<dbReference type="Pfam" id="PF09439">
    <property type="entry name" value="SRPRB"/>
    <property type="match status" value="1"/>
</dbReference>
<evidence type="ECO:0000256" key="10">
    <source>
        <dbReference type="ARBA" id="ARBA00023170"/>
    </source>
</evidence>
<dbReference type="GO" id="GO:0005785">
    <property type="term" value="C:signal recognition particle receptor complex"/>
    <property type="evidence" value="ECO:0007669"/>
    <property type="project" value="TreeGrafter"/>
</dbReference>
<evidence type="ECO:0000256" key="1">
    <source>
        <dbReference type="ARBA" id="ARBA00004389"/>
    </source>
</evidence>
<sequence>MDLNEKVEIFKSECQDLLKKGQDWFQQLSVEITKQEWAQKLPPFVNKNQWMVQNVPPLQLYVALLVLVLTMFIFFIVRLFNRKTSNTIVLTGLSGSGKTVLFYQLRDGSAHQGTVTSMEPNEGSFALHSETTKKGKTKPVHLVDVPGHSRLQTKLDDFLPQAAGVVFVVDAVEFLPKSRAVSEYLYDILTKASVVKKNIPVLILCNKVDKVTAHTKEFIRKQLEKEIDKLRASRNVVSEADVSNEFTLGIPGETFAFAHCRNKVTVAEASGGTGEITQLELFIRERVKP</sequence>
<keyword evidence="10 12" id="KW-0675">Receptor</keyword>
<evidence type="ECO:0000256" key="9">
    <source>
        <dbReference type="ARBA" id="ARBA00023136"/>
    </source>
</evidence>
<keyword evidence="8" id="KW-0342">GTP-binding</keyword>
<evidence type="ECO:0000256" key="3">
    <source>
        <dbReference type="ARBA" id="ARBA00020256"/>
    </source>
</evidence>
<evidence type="ECO:0000313" key="13">
    <source>
        <dbReference type="Proteomes" id="UP001237642"/>
    </source>
</evidence>
<comment type="similarity">
    <text evidence="2">Belongs to the SRP receptor beta subunit family.</text>
</comment>
<dbReference type="AlphaFoldDB" id="A0AAD8GNN1"/>
<keyword evidence="7 11" id="KW-1133">Transmembrane helix</keyword>
<keyword evidence="4 11" id="KW-0812">Transmembrane</keyword>
<organism evidence="12 13">
    <name type="scientific">Heracleum sosnowskyi</name>
    <dbReference type="NCBI Taxonomy" id="360622"/>
    <lineage>
        <taxon>Eukaryota</taxon>
        <taxon>Viridiplantae</taxon>
        <taxon>Streptophyta</taxon>
        <taxon>Embryophyta</taxon>
        <taxon>Tracheophyta</taxon>
        <taxon>Spermatophyta</taxon>
        <taxon>Magnoliopsida</taxon>
        <taxon>eudicotyledons</taxon>
        <taxon>Gunneridae</taxon>
        <taxon>Pentapetalae</taxon>
        <taxon>asterids</taxon>
        <taxon>campanulids</taxon>
        <taxon>Apiales</taxon>
        <taxon>Apiaceae</taxon>
        <taxon>Apioideae</taxon>
        <taxon>apioid superclade</taxon>
        <taxon>Tordylieae</taxon>
        <taxon>Tordyliinae</taxon>
        <taxon>Heracleum</taxon>
    </lineage>
</organism>
<reference evidence="12" key="1">
    <citation type="submission" date="2023-02" db="EMBL/GenBank/DDBJ databases">
        <title>Genome of toxic invasive species Heracleum sosnowskyi carries increased number of genes despite the absence of recent whole-genome duplications.</title>
        <authorList>
            <person name="Schelkunov M."/>
            <person name="Shtratnikova V."/>
            <person name="Makarenko M."/>
            <person name="Klepikova A."/>
            <person name="Omelchenko D."/>
            <person name="Novikova G."/>
            <person name="Obukhova E."/>
            <person name="Bogdanov V."/>
            <person name="Penin A."/>
            <person name="Logacheva M."/>
        </authorList>
    </citation>
    <scope>NUCLEOTIDE SEQUENCE</scope>
    <source>
        <strain evidence="12">Hsosn_3</strain>
        <tissue evidence="12">Leaf</tissue>
    </source>
</reference>
<feature type="transmembrane region" description="Helical" evidence="11">
    <location>
        <begin position="58"/>
        <end position="80"/>
    </location>
</feature>
<protein>
    <recommendedName>
        <fullName evidence="3">Signal recognition particle receptor subunit beta</fullName>
    </recommendedName>
</protein>
<dbReference type="SUPFAM" id="SSF52540">
    <property type="entry name" value="P-loop containing nucleoside triphosphate hydrolases"/>
    <property type="match status" value="1"/>
</dbReference>
<keyword evidence="13" id="KW-1185">Reference proteome</keyword>
<evidence type="ECO:0000256" key="4">
    <source>
        <dbReference type="ARBA" id="ARBA00022692"/>
    </source>
</evidence>
<dbReference type="GO" id="GO:0045047">
    <property type="term" value="P:protein targeting to ER"/>
    <property type="evidence" value="ECO:0007669"/>
    <property type="project" value="TreeGrafter"/>
</dbReference>
<dbReference type="PROSITE" id="PS51417">
    <property type="entry name" value="ARF"/>
    <property type="match status" value="1"/>
</dbReference>
<evidence type="ECO:0000256" key="7">
    <source>
        <dbReference type="ARBA" id="ARBA00022989"/>
    </source>
</evidence>
<evidence type="ECO:0000256" key="6">
    <source>
        <dbReference type="ARBA" id="ARBA00022824"/>
    </source>
</evidence>
<gene>
    <name evidence="12" type="ORF">POM88_054502</name>
</gene>
<evidence type="ECO:0000256" key="2">
    <source>
        <dbReference type="ARBA" id="ARBA00005619"/>
    </source>
</evidence>
<accession>A0AAD8GNN1</accession>
<keyword evidence="9 11" id="KW-0472">Membrane</keyword>
<evidence type="ECO:0000256" key="8">
    <source>
        <dbReference type="ARBA" id="ARBA00023134"/>
    </source>
</evidence>
<reference evidence="12" key="2">
    <citation type="submission" date="2023-05" db="EMBL/GenBank/DDBJ databases">
        <authorList>
            <person name="Schelkunov M.I."/>
        </authorList>
    </citation>
    <scope>NUCLEOTIDE SEQUENCE</scope>
    <source>
        <strain evidence="12">Hsosn_3</strain>
        <tissue evidence="12">Leaf</tissue>
    </source>
</reference>
<comment type="caution">
    <text evidence="12">The sequence shown here is derived from an EMBL/GenBank/DDBJ whole genome shotgun (WGS) entry which is preliminary data.</text>
</comment>
<dbReference type="Proteomes" id="UP001237642">
    <property type="component" value="Unassembled WGS sequence"/>
</dbReference>
<dbReference type="NCBIfam" id="TIGR00231">
    <property type="entry name" value="small_GTP"/>
    <property type="match status" value="1"/>
</dbReference>
<dbReference type="EMBL" id="JAUIZM010000050">
    <property type="protein sequence ID" value="KAK1351283.1"/>
    <property type="molecule type" value="Genomic_DNA"/>
</dbReference>
<dbReference type="PANTHER" id="PTHR11485">
    <property type="entry name" value="TRANSFERRIN"/>
    <property type="match status" value="1"/>
</dbReference>
<dbReference type="PANTHER" id="PTHR11485:SF34">
    <property type="entry name" value="SIGNAL RECOGNITION PARTICLE RECEPTOR SUBUNIT BETA"/>
    <property type="match status" value="1"/>
</dbReference>
<dbReference type="GO" id="GO:0005525">
    <property type="term" value="F:GTP binding"/>
    <property type="evidence" value="ECO:0007669"/>
    <property type="project" value="UniProtKB-KW"/>
</dbReference>
<dbReference type="InterPro" id="IPR027417">
    <property type="entry name" value="P-loop_NTPase"/>
</dbReference>
<evidence type="ECO:0000313" key="12">
    <source>
        <dbReference type="EMBL" id="KAK1351283.1"/>
    </source>
</evidence>
<keyword evidence="6" id="KW-0256">Endoplasmic reticulum</keyword>
<dbReference type="InterPro" id="IPR005225">
    <property type="entry name" value="Small_GTP-bd"/>
</dbReference>
<name>A0AAD8GNN1_9APIA</name>
<evidence type="ECO:0000256" key="5">
    <source>
        <dbReference type="ARBA" id="ARBA00022741"/>
    </source>
</evidence>
<dbReference type="CDD" id="cd04105">
    <property type="entry name" value="SR_beta"/>
    <property type="match status" value="1"/>
</dbReference>
<dbReference type="Gene3D" id="3.40.50.300">
    <property type="entry name" value="P-loop containing nucleotide triphosphate hydrolases"/>
    <property type="match status" value="1"/>
</dbReference>
<dbReference type="InterPro" id="IPR019009">
    <property type="entry name" value="SRP_receptor_beta_su"/>
</dbReference>
<proteinExistence type="inferred from homology"/>
<comment type="subcellular location">
    <subcellularLocation>
        <location evidence="1">Endoplasmic reticulum membrane</location>
        <topology evidence="1">Single-pass membrane protein</topology>
    </subcellularLocation>
</comment>
<evidence type="ECO:0000256" key="11">
    <source>
        <dbReference type="SAM" id="Phobius"/>
    </source>
</evidence>
<keyword evidence="5" id="KW-0547">Nucleotide-binding</keyword>